<dbReference type="InterPro" id="IPR028994">
    <property type="entry name" value="Integrin_alpha_N"/>
</dbReference>
<keyword evidence="4" id="KW-1185">Reference proteome</keyword>
<dbReference type="Gene3D" id="2.130.10.130">
    <property type="entry name" value="Integrin alpha, N-terminal"/>
    <property type="match status" value="1"/>
</dbReference>
<reference evidence="3 4" key="1">
    <citation type="submission" date="2024-02" db="EMBL/GenBank/DDBJ databases">
        <title>Full genome sequence of Nocardioides kribbensis.</title>
        <authorList>
            <person name="Poletto B.L."/>
            <person name="Silva G."/>
            <person name="Galante D."/>
            <person name="Campos K.R."/>
            <person name="Santos M.B.N."/>
            <person name="Sacchi C.T."/>
        </authorList>
    </citation>
    <scope>NUCLEOTIDE SEQUENCE [LARGE SCALE GENOMIC DNA]</scope>
    <source>
        <strain evidence="3 4">O4R</strain>
    </source>
</reference>
<evidence type="ECO:0000313" key="4">
    <source>
        <dbReference type="Proteomes" id="UP001482520"/>
    </source>
</evidence>
<evidence type="ECO:0000313" key="3">
    <source>
        <dbReference type="EMBL" id="MEQ7849584.1"/>
    </source>
</evidence>
<dbReference type="SUPFAM" id="SSF69318">
    <property type="entry name" value="Integrin alpha N-terminal domain"/>
    <property type="match status" value="1"/>
</dbReference>
<organism evidence="3 4">
    <name type="scientific">Nocardioides kribbensis</name>
    <dbReference type="NCBI Taxonomy" id="305517"/>
    <lineage>
        <taxon>Bacteria</taxon>
        <taxon>Bacillati</taxon>
        <taxon>Actinomycetota</taxon>
        <taxon>Actinomycetes</taxon>
        <taxon>Propionibacteriales</taxon>
        <taxon>Nocardioidaceae</taxon>
        <taxon>Nocardioides</taxon>
    </lineage>
</organism>
<protein>
    <submittedName>
        <fullName evidence="3">FG-GAP-like repeat-containing protein</fullName>
    </submittedName>
</protein>
<comment type="caution">
    <text evidence="3">The sequence shown here is derived from an EMBL/GenBank/DDBJ whole genome shotgun (WGS) entry which is preliminary data.</text>
</comment>
<feature type="region of interest" description="Disordered" evidence="2">
    <location>
        <begin position="41"/>
        <end position="95"/>
    </location>
</feature>
<dbReference type="RefSeq" id="WP_349805787.1">
    <property type="nucleotide sequence ID" value="NZ_JBEGDP010000053.1"/>
</dbReference>
<dbReference type="Proteomes" id="UP001482520">
    <property type="component" value="Unassembled WGS sequence"/>
</dbReference>
<dbReference type="EMBL" id="JBEGDP010000053">
    <property type="protein sequence ID" value="MEQ7849584.1"/>
    <property type="molecule type" value="Genomic_DNA"/>
</dbReference>
<feature type="non-terminal residue" evidence="3">
    <location>
        <position position="1"/>
    </location>
</feature>
<evidence type="ECO:0000256" key="1">
    <source>
        <dbReference type="ARBA" id="ARBA00022729"/>
    </source>
</evidence>
<keyword evidence="1" id="KW-0732">Signal</keyword>
<accession>A0ABV1P4B9</accession>
<gene>
    <name evidence="3" type="ORF">V6R90_20105</name>
</gene>
<dbReference type="InterPro" id="IPR013517">
    <property type="entry name" value="FG-GAP"/>
</dbReference>
<dbReference type="Pfam" id="PF13517">
    <property type="entry name" value="FG-GAP_3"/>
    <property type="match status" value="1"/>
</dbReference>
<evidence type="ECO:0000256" key="2">
    <source>
        <dbReference type="SAM" id="MobiDB-lite"/>
    </source>
</evidence>
<proteinExistence type="predicted"/>
<sequence length="433" mass="44366">GRRRATGRGASSGGAGRGRRPVVLAGVAALAVLVAGGTALAVTTPWSDDGSTSSATGEDGADGDGGDGASGAEATDQASAAPEPPEGPIAGDIDADGLGDAVSIYPVQQGDVYSFFSTSLLSDGEQLEAQPERDYAVGARTLRTITLADVDGNGLSEVVSVYVPAGRDRRIYVAAGLTDGGEFGFNIDRPSDARNVTPWAGDVDGDGLDDLLLLAWEPDRPYEFFVAHGQGEDGFGEAEPLLEIDGPGEDLTPTVEAGDYDGDGLLDVVVSTSPDPLADDPEQVTTLYLGTGDGFDEGTSSTGEEGFDIAALAGDVDADGDDELVSVSGTGEDYFEVSVRGLGEEGLGDPVGASVIDSITGDGGDLQARFTLSDVDGDGRVDLLAVGPQDDRTAKVLVVRSDGERFGDTEEWASWSADLTYRLEQSVMGQTVP</sequence>
<dbReference type="PANTHER" id="PTHR44103">
    <property type="entry name" value="PROPROTEIN CONVERTASE P"/>
    <property type="match status" value="1"/>
</dbReference>
<feature type="compositionally biased region" description="Low complexity" evidence="2">
    <location>
        <begin position="70"/>
        <end position="81"/>
    </location>
</feature>
<name>A0ABV1P4B9_9ACTN</name>
<dbReference type="PANTHER" id="PTHR44103:SF1">
    <property type="entry name" value="PROPROTEIN CONVERTASE P"/>
    <property type="match status" value="1"/>
</dbReference>